<dbReference type="RefSeq" id="WP_228849396.1">
    <property type="nucleotide sequence ID" value="NZ_JADCKQ010000010.1"/>
</dbReference>
<dbReference type="PANTHER" id="PTHR46383">
    <property type="entry name" value="ASPARTATE AMINOTRANSFERASE"/>
    <property type="match status" value="1"/>
</dbReference>
<keyword evidence="10" id="KW-1185">Reference proteome</keyword>
<comment type="catalytic activity">
    <reaction evidence="7">
        <text>L-aspartate + 2-oxoglutarate = oxaloacetate + L-glutamate</text>
        <dbReference type="Rhea" id="RHEA:21824"/>
        <dbReference type="ChEBI" id="CHEBI:16452"/>
        <dbReference type="ChEBI" id="CHEBI:16810"/>
        <dbReference type="ChEBI" id="CHEBI:29985"/>
        <dbReference type="ChEBI" id="CHEBI:29991"/>
        <dbReference type="EC" id="2.6.1.1"/>
    </reaction>
</comment>
<evidence type="ECO:0000256" key="1">
    <source>
        <dbReference type="ARBA" id="ARBA00001933"/>
    </source>
</evidence>
<organism evidence="9 10">
    <name type="scientific">Halocynthiibacter styelae</name>
    <dbReference type="NCBI Taxonomy" id="2761955"/>
    <lineage>
        <taxon>Bacteria</taxon>
        <taxon>Pseudomonadati</taxon>
        <taxon>Pseudomonadota</taxon>
        <taxon>Alphaproteobacteria</taxon>
        <taxon>Rhodobacterales</taxon>
        <taxon>Paracoccaceae</taxon>
        <taxon>Halocynthiibacter</taxon>
    </lineage>
</organism>
<evidence type="ECO:0000256" key="3">
    <source>
        <dbReference type="ARBA" id="ARBA00012753"/>
    </source>
</evidence>
<dbReference type="GO" id="GO:0004069">
    <property type="term" value="F:L-aspartate:2-oxoglutarate aminotransferase activity"/>
    <property type="evidence" value="ECO:0007669"/>
    <property type="project" value="UniProtKB-EC"/>
</dbReference>
<accession>A0A8J7IYL2</accession>
<evidence type="ECO:0000256" key="5">
    <source>
        <dbReference type="ARBA" id="ARBA00022679"/>
    </source>
</evidence>
<evidence type="ECO:0000256" key="4">
    <source>
        <dbReference type="ARBA" id="ARBA00022576"/>
    </source>
</evidence>
<keyword evidence="5" id="KW-0808">Transferase</keyword>
<dbReference type="AlphaFoldDB" id="A0A8J7IYL2"/>
<sequence length="123" mass="13069">MKLARNLDNFEISAISHIFALVRDLRAQGHGIVDLCVGEPDFDTPDCIKDAADAAARAGDTKYTVIDGTADLKQAICRKLTRENDLAFDPSEISVGAGAKTVLHTSLSVLTDSGDEVVLLTPA</sequence>
<keyword evidence="6" id="KW-0663">Pyridoxal phosphate</keyword>
<name>A0A8J7IYL2_9RHOB</name>
<dbReference type="InterPro" id="IPR050596">
    <property type="entry name" value="AspAT/PAT-like"/>
</dbReference>
<dbReference type="SUPFAM" id="SSF53383">
    <property type="entry name" value="PLP-dependent transferases"/>
    <property type="match status" value="1"/>
</dbReference>
<keyword evidence="4 9" id="KW-0032">Aminotransferase</keyword>
<dbReference type="InterPro" id="IPR004839">
    <property type="entry name" value="Aminotransferase_I/II_large"/>
</dbReference>
<dbReference type="Gene3D" id="3.90.1150.10">
    <property type="entry name" value="Aspartate Aminotransferase, domain 1"/>
    <property type="match status" value="1"/>
</dbReference>
<dbReference type="InterPro" id="IPR015422">
    <property type="entry name" value="PyrdxlP-dep_Trfase_small"/>
</dbReference>
<dbReference type="GO" id="GO:0030170">
    <property type="term" value="F:pyridoxal phosphate binding"/>
    <property type="evidence" value="ECO:0007669"/>
    <property type="project" value="InterPro"/>
</dbReference>
<gene>
    <name evidence="9" type="ORF">H1D41_13470</name>
</gene>
<dbReference type="GO" id="GO:0006520">
    <property type="term" value="P:amino acid metabolic process"/>
    <property type="evidence" value="ECO:0007669"/>
    <property type="project" value="InterPro"/>
</dbReference>
<protein>
    <recommendedName>
        <fullName evidence="3">aspartate transaminase</fullName>
        <ecNumber evidence="3">2.6.1.1</ecNumber>
    </recommendedName>
</protein>
<feature type="domain" description="Aminotransferase class I/classII large" evidence="8">
    <location>
        <begin position="32"/>
        <end position="122"/>
    </location>
</feature>
<evidence type="ECO:0000313" key="9">
    <source>
        <dbReference type="EMBL" id="MBI1494650.1"/>
    </source>
</evidence>
<comment type="caution">
    <text evidence="9">The sequence shown here is derived from an EMBL/GenBank/DDBJ whole genome shotgun (WGS) entry which is preliminary data.</text>
</comment>
<dbReference type="Proteomes" id="UP000640583">
    <property type="component" value="Unassembled WGS sequence"/>
</dbReference>
<comment type="similarity">
    <text evidence="2">Belongs to the class-I pyridoxal-phosphate-dependent aminotransferase family.</text>
</comment>
<evidence type="ECO:0000256" key="6">
    <source>
        <dbReference type="ARBA" id="ARBA00022898"/>
    </source>
</evidence>
<reference evidence="9" key="1">
    <citation type="submission" date="2020-10" db="EMBL/GenBank/DDBJ databases">
        <title>Paenihalocynthiibacter styelae gen. nov., sp. nov., isolated from stalked sea squirt Styela clava.</title>
        <authorList>
            <person name="Kim Y.-O."/>
            <person name="Yoon J.-H."/>
        </authorList>
    </citation>
    <scope>NUCLEOTIDE SEQUENCE</scope>
    <source>
        <strain evidence="9">MYP1-1</strain>
    </source>
</reference>
<dbReference type="PANTHER" id="PTHR46383:SF1">
    <property type="entry name" value="ASPARTATE AMINOTRANSFERASE"/>
    <property type="match status" value="1"/>
</dbReference>
<dbReference type="EC" id="2.6.1.1" evidence="3"/>
<evidence type="ECO:0000259" key="8">
    <source>
        <dbReference type="Pfam" id="PF00155"/>
    </source>
</evidence>
<dbReference type="Pfam" id="PF00155">
    <property type="entry name" value="Aminotran_1_2"/>
    <property type="match status" value="1"/>
</dbReference>
<dbReference type="Gene3D" id="3.40.640.10">
    <property type="entry name" value="Type I PLP-dependent aspartate aminotransferase-like (Major domain)"/>
    <property type="match status" value="1"/>
</dbReference>
<dbReference type="InterPro" id="IPR015424">
    <property type="entry name" value="PyrdxlP-dep_Trfase"/>
</dbReference>
<proteinExistence type="inferred from homology"/>
<dbReference type="EMBL" id="JADCKQ010000010">
    <property type="protein sequence ID" value="MBI1494650.1"/>
    <property type="molecule type" value="Genomic_DNA"/>
</dbReference>
<evidence type="ECO:0000256" key="7">
    <source>
        <dbReference type="ARBA" id="ARBA00049185"/>
    </source>
</evidence>
<evidence type="ECO:0000256" key="2">
    <source>
        <dbReference type="ARBA" id="ARBA00007441"/>
    </source>
</evidence>
<evidence type="ECO:0000313" key="10">
    <source>
        <dbReference type="Proteomes" id="UP000640583"/>
    </source>
</evidence>
<dbReference type="InterPro" id="IPR015421">
    <property type="entry name" value="PyrdxlP-dep_Trfase_major"/>
</dbReference>
<comment type="cofactor">
    <cofactor evidence="1">
        <name>pyridoxal 5'-phosphate</name>
        <dbReference type="ChEBI" id="CHEBI:597326"/>
    </cofactor>
</comment>